<sequence length="542" mass="60864" precursor="true">MHKIRMLFPMRSKTVCLTRRGVLLTSSALLMLGAGGAVAQDVVTIDSDAEGEAGQPFSFERLVEDMRAAAGREYEPELIEDSFLNDLNYDDYRLIRFDPERARFGEVDNTRFELQAFHMGWLFKAPVHLFEVADGRAAPMNFDTDDFIYERESRDKVPEHAPLPGVAGFRLHTPLNRPDIMDELVAFQGASYFRALGRGSGYGLSARGLALNTAMDVKEEFPRFTRFWIERPAPGSDRITVWAAMESASVTGAYQFVILPGKDTVFEVTATLFFREDVRQVGVAPLTSMFLYGDRNRARFDDFRPAVHDNDGLAIERRNGDRIWRPLSNPPRLASSYLKEETPLKFGLCQRNRDFDHYQDAAAIYERRPSCMVEPIGEWGRGTIRLVEIPSELEVNDNIVAFWIPEVPAEAGSEMTLSYRLHWGDLPPEEDGDVAYVIASRAGVGGVSGVENEDGSRKFVIDFFGGPMEHLPADAVEDLSIVASAVGGSITTQVLHYVPESNVWRLILDVVAQGNVIELSARIEGYGQKLTETWLFQWLTEQ</sequence>
<dbReference type="SUPFAM" id="SSF74650">
    <property type="entry name" value="Galactose mutarotase-like"/>
    <property type="match status" value="1"/>
</dbReference>
<comment type="subcellular location">
    <subcellularLocation>
        <location evidence="1">Periplasm</location>
    </subcellularLocation>
</comment>
<evidence type="ECO:0000256" key="2">
    <source>
        <dbReference type="ARBA" id="ARBA00005001"/>
    </source>
</evidence>
<dbReference type="Proteomes" id="UP000325785">
    <property type="component" value="Chromosome"/>
</dbReference>
<dbReference type="KEGG" id="rid:RIdsm_00861"/>
<keyword evidence="5" id="KW-0574">Periplasm</keyword>
<evidence type="ECO:0000256" key="1">
    <source>
        <dbReference type="ARBA" id="ARBA00004418"/>
    </source>
</evidence>
<dbReference type="Gene3D" id="2.60.40.10">
    <property type="entry name" value="Immunoglobulins"/>
    <property type="match status" value="1"/>
</dbReference>
<dbReference type="InterPro" id="IPR011013">
    <property type="entry name" value="Gal_mutarotase_sf_dom"/>
</dbReference>
<dbReference type="Pfam" id="PF04349">
    <property type="entry name" value="MdoG"/>
    <property type="match status" value="1"/>
</dbReference>
<feature type="domain" description="Glucan biosynthesis periplasmic MdoG C-terminal" evidence="7">
    <location>
        <begin position="57"/>
        <end position="538"/>
    </location>
</feature>
<evidence type="ECO:0000256" key="5">
    <source>
        <dbReference type="ARBA" id="ARBA00022764"/>
    </source>
</evidence>
<dbReference type="InterPro" id="IPR013783">
    <property type="entry name" value="Ig-like_fold"/>
</dbReference>
<keyword evidence="4 6" id="KW-0732">Signal</keyword>
<organism evidence="8 9">
    <name type="scientific">Roseovarius indicus</name>
    <dbReference type="NCBI Taxonomy" id="540747"/>
    <lineage>
        <taxon>Bacteria</taxon>
        <taxon>Pseudomonadati</taxon>
        <taxon>Pseudomonadota</taxon>
        <taxon>Alphaproteobacteria</taxon>
        <taxon>Rhodobacterales</taxon>
        <taxon>Roseobacteraceae</taxon>
        <taxon>Roseovarius</taxon>
    </lineage>
</organism>
<dbReference type="AlphaFoldDB" id="A0A5P3A6U6"/>
<evidence type="ECO:0000313" key="8">
    <source>
        <dbReference type="EMBL" id="QEW25077.1"/>
    </source>
</evidence>
<dbReference type="EMBL" id="CP031598">
    <property type="protein sequence ID" value="QEW25077.1"/>
    <property type="molecule type" value="Genomic_DNA"/>
</dbReference>
<dbReference type="InterPro" id="IPR014718">
    <property type="entry name" value="GH-type_carb-bd"/>
</dbReference>
<dbReference type="InterPro" id="IPR014438">
    <property type="entry name" value="Glucan_biosyn_MdoG/MdoD"/>
</dbReference>
<feature type="signal peptide" evidence="6">
    <location>
        <begin position="1"/>
        <end position="39"/>
    </location>
</feature>
<accession>A0A5P3A6U6</accession>
<evidence type="ECO:0000256" key="6">
    <source>
        <dbReference type="SAM" id="SignalP"/>
    </source>
</evidence>
<dbReference type="GO" id="GO:0051274">
    <property type="term" value="P:beta-glucan biosynthetic process"/>
    <property type="evidence" value="ECO:0007669"/>
    <property type="project" value="TreeGrafter"/>
</dbReference>
<dbReference type="GO" id="GO:0030246">
    <property type="term" value="F:carbohydrate binding"/>
    <property type="evidence" value="ECO:0007669"/>
    <property type="project" value="InterPro"/>
</dbReference>
<protein>
    <submittedName>
        <fullName evidence="8">Glucans biosynthesis protein G</fullName>
    </submittedName>
</protein>
<dbReference type="PANTHER" id="PTHR30504">
    <property type="entry name" value="GLUCANS BIOSYNTHESIS PROTEIN"/>
    <property type="match status" value="1"/>
</dbReference>
<dbReference type="UniPathway" id="UPA00637"/>
<dbReference type="GO" id="GO:0030288">
    <property type="term" value="C:outer membrane-bounded periplasmic space"/>
    <property type="evidence" value="ECO:0007669"/>
    <property type="project" value="TreeGrafter"/>
</dbReference>
<name>A0A5P3A6U6_9RHOB</name>
<gene>
    <name evidence="8" type="primary">mdoG</name>
    <name evidence="8" type="ORF">RIdsm_00861</name>
</gene>
<evidence type="ECO:0000256" key="3">
    <source>
        <dbReference type="ARBA" id="ARBA00009284"/>
    </source>
</evidence>
<dbReference type="PANTHER" id="PTHR30504:SF3">
    <property type="entry name" value="GLUCANS BIOSYNTHESIS PROTEIN D"/>
    <property type="match status" value="1"/>
</dbReference>
<evidence type="ECO:0000256" key="4">
    <source>
        <dbReference type="ARBA" id="ARBA00022729"/>
    </source>
</evidence>
<dbReference type="PIRSF" id="PIRSF006281">
    <property type="entry name" value="MdoG"/>
    <property type="match status" value="1"/>
</dbReference>
<dbReference type="GO" id="GO:0003824">
    <property type="term" value="F:catalytic activity"/>
    <property type="evidence" value="ECO:0007669"/>
    <property type="project" value="InterPro"/>
</dbReference>
<dbReference type="InterPro" id="IPR007444">
    <property type="entry name" value="Glucan_biosyn_MdoG_C"/>
</dbReference>
<proteinExistence type="inferred from homology"/>
<dbReference type="SUPFAM" id="SSF81296">
    <property type="entry name" value="E set domains"/>
    <property type="match status" value="1"/>
</dbReference>
<feature type="chain" id="PRO_5025045146" evidence="6">
    <location>
        <begin position="40"/>
        <end position="542"/>
    </location>
</feature>
<dbReference type="Gene3D" id="2.70.98.10">
    <property type="match status" value="1"/>
</dbReference>
<comment type="similarity">
    <text evidence="3">Belongs to the OpgD/OpgG family.</text>
</comment>
<evidence type="ECO:0000259" key="7">
    <source>
        <dbReference type="Pfam" id="PF04349"/>
    </source>
</evidence>
<evidence type="ECO:0000313" key="9">
    <source>
        <dbReference type="Proteomes" id="UP000325785"/>
    </source>
</evidence>
<dbReference type="InterPro" id="IPR014756">
    <property type="entry name" value="Ig_E-set"/>
</dbReference>
<comment type="pathway">
    <text evidence="2">Glycan metabolism; osmoregulated periplasmic glucan (OPG) biosynthesis.</text>
</comment>
<reference evidence="8 9" key="1">
    <citation type="submission" date="2018-08" db="EMBL/GenBank/DDBJ databases">
        <title>Genetic Globetrotter - A new plasmid hitch-hiking vast phylogenetic and geographic distances.</title>
        <authorList>
            <person name="Vollmers J."/>
            <person name="Petersen J."/>
        </authorList>
    </citation>
    <scope>NUCLEOTIDE SEQUENCE [LARGE SCALE GENOMIC DNA]</scope>
    <source>
        <strain evidence="8 9">DSM 26383</strain>
    </source>
</reference>